<evidence type="ECO:0000313" key="1">
    <source>
        <dbReference type="EMBL" id="AAZ68089.1"/>
    </source>
</evidence>
<keyword evidence="2" id="KW-1185">Reference proteome</keyword>
<dbReference type="Proteomes" id="UP000000435">
    <property type="component" value="Chromosome"/>
</dbReference>
<proteinExistence type="predicted"/>
<dbReference type="EMBL" id="CP000107">
    <property type="protein sequence ID" value="AAZ68089.1"/>
    <property type="molecule type" value="Genomic_DNA"/>
</dbReference>
<accession>A0ACA6AV02</accession>
<organism evidence="1 2">
    <name type="scientific">Ehrlichia canis (strain Jake)</name>
    <dbReference type="NCBI Taxonomy" id="269484"/>
    <lineage>
        <taxon>Bacteria</taxon>
        <taxon>Pseudomonadati</taxon>
        <taxon>Pseudomonadota</taxon>
        <taxon>Alphaproteobacteria</taxon>
        <taxon>Rickettsiales</taxon>
        <taxon>Anaplasmataceae</taxon>
        <taxon>Ehrlichia</taxon>
    </lineage>
</organism>
<sequence>MVCLMALIYVKSMRGYLTYHTTSLILIHKWAGCGYGYMCFINVMLLLLIITILWYFMREGLLLYNLQLSLLCILSLFDAV</sequence>
<reference evidence="2" key="1">
    <citation type="journal article" date="2006" name="J. Bacteriol.">
        <title>The genome of the obligately intracellular bacterium Ehrlichia canis reveals themes of complex membrane structure and immune evasion strategies.</title>
        <authorList>
            <person name="Mavromatis K."/>
            <person name="Doyle C.K."/>
            <person name="Lykidis A."/>
            <person name="Ivanova N."/>
            <person name="Francino M.P."/>
            <person name="Chain P."/>
            <person name="Shin M."/>
            <person name="Malfatti S."/>
            <person name="Larimer F."/>
            <person name="Copeland A."/>
            <person name="Detter J.C."/>
            <person name="Land M."/>
            <person name="Richardson P.M."/>
            <person name="Yu X.J."/>
            <person name="Walker D.H."/>
            <person name="McBride J.W."/>
            <person name="Kyrpides N.C."/>
        </authorList>
    </citation>
    <scope>NUCLEOTIDE SEQUENCE [LARGE SCALE GENOMIC DNA]</scope>
    <source>
        <strain evidence="2">Jake</strain>
    </source>
</reference>
<gene>
    <name evidence="1" type="ordered locus">Ecaj_0038</name>
</gene>
<protein>
    <submittedName>
        <fullName evidence="1">Uncharacterized protein</fullName>
    </submittedName>
</protein>
<name>A0ACA6AV02_EHRCJ</name>
<evidence type="ECO:0000313" key="2">
    <source>
        <dbReference type="Proteomes" id="UP000000435"/>
    </source>
</evidence>